<dbReference type="InterPro" id="IPR055439">
    <property type="entry name" value="Beta-prop_EML_1st"/>
</dbReference>
<evidence type="ECO:0000256" key="7">
    <source>
        <dbReference type="ARBA" id="ARBA00023212"/>
    </source>
</evidence>
<evidence type="ECO:0000256" key="6">
    <source>
        <dbReference type="ARBA" id="ARBA00022737"/>
    </source>
</evidence>
<dbReference type="Pfam" id="PF23414">
    <property type="entry name" value="Beta-prop_EML_2"/>
    <property type="match status" value="1"/>
</dbReference>
<dbReference type="InterPro" id="IPR015943">
    <property type="entry name" value="WD40/YVTN_repeat-like_dom_sf"/>
</dbReference>
<dbReference type="PANTHER" id="PTHR13720">
    <property type="entry name" value="WD-40 REPEAT PROTEIN"/>
    <property type="match status" value="1"/>
</dbReference>
<accession>A0A9P1N841</accession>
<protein>
    <recommendedName>
        <fullName evidence="14">HELP domain-containing protein</fullName>
    </recommendedName>
</protein>
<keyword evidence="13" id="KW-1185">Reference proteome</keyword>
<dbReference type="InterPro" id="IPR050630">
    <property type="entry name" value="WD_repeat_EMAP"/>
</dbReference>
<dbReference type="EMBL" id="CANHGI010000005">
    <property type="protein sequence ID" value="CAI5451601.1"/>
    <property type="molecule type" value="Genomic_DNA"/>
</dbReference>
<dbReference type="GO" id="GO:0072686">
    <property type="term" value="C:mitotic spindle"/>
    <property type="evidence" value="ECO:0007669"/>
    <property type="project" value="TreeGrafter"/>
</dbReference>
<feature type="compositionally biased region" description="Low complexity" evidence="9">
    <location>
        <begin position="79"/>
        <end position="92"/>
    </location>
</feature>
<name>A0A9P1N841_9PELO</name>
<dbReference type="GO" id="GO:0005874">
    <property type="term" value="C:microtubule"/>
    <property type="evidence" value="ECO:0007669"/>
    <property type="project" value="UniProtKB-KW"/>
</dbReference>
<dbReference type="InterPro" id="IPR049813">
    <property type="entry name" value="Elp-1-like_TD"/>
</dbReference>
<feature type="domain" description="EML-like first beta-propeller" evidence="10">
    <location>
        <begin position="301"/>
        <end position="592"/>
    </location>
</feature>
<reference evidence="12" key="1">
    <citation type="submission" date="2022-11" db="EMBL/GenBank/DDBJ databases">
        <authorList>
            <person name="Kikuchi T."/>
        </authorList>
    </citation>
    <scope>NUCLEOTIDE SEQUENCE</scope>
    <source>
        <strain evidence="12">PS1010</strain>
    </source>
</reference>
<evidence type="ECO:0000256" key="9">
    <source>
        <dbReference type="SAM" id="MobiDB-lite"/>
    </source>
</evidence>
<gene>
    <name evidence="12" type="ORF">CAMP_LOCUS14238</name>
</gene>
<dbReference type="GO" id="GO:0008017">
    <property type="term" value="F:microtubule binding"/>
    <property type="evidence" value="ECO:0007669"/>
    <property type="project" value="TreeGrafter"/>
</dbReference>
<keyword evidence="5" id="KW-0493">Microtubule</keyword>
<dbReference type="Pfam" id="PF23409">
    <property type="entry name" value="Beta-prop_EML"/>
    <property type="match status" value="1"/>
</dbReference>
<dbReference type="InterPro" id="IPR036322">
    <property type="entry name" value="WD40_repeat_dom_sf"/>
</dbReference>
<dbReference type="GO" id="GO:0000226">
    <property type="term" value="P:microtubule cytoskeleton organization"/>
    <property type="evidence" value="ECO:0007669"/>
    <property type="project" value="TreeGrafter"/>
</dbReference>
<organism evidence="12 13">
    <name type="scientific">Caenorhabditis angaria</name>
    <dbReference type="NCBI Taxonomy" id="860376"/>
    <lineage>
        <taxon>Eukaryota</taxon>
        <taxon>Metazoa</taxon>
        <taxon>Ecdysozoa</taxon>
        <taxon>Nematoda</taxon>
        <taxon>Chromadorea</taxon>
        <taxon>Rhabditida</taxon>
        <taxon>Rhabditina</taxon>
        <taxon>Rhabditomorpha</taxon>
        <taxon>Rhabditoidea</taxon>
        <taxon>Rhabditidae</taxon>
        <taxon>Peloderinae</taxon>
        <taxon>Caenorhabditis</taxon>
    </lineage>
</organism>
<keyword evidence="4" id="KW-0853">WD repeat</keyword>
<evidence type="ECO:0000256" key="1">
    <source>
        <dbReference type="ARBA" id="ARBA00004245"/>
    </source>
</evidence>
<evidence type="ECO:0008006" key="14">
    <source>
        <dbReference type="Google" id="ProtNLM"/>
    </source>
</evidence>
<dbReference type="Proteomes" id="UP001152747">
    <property type="component" value="Unassembled WGS sequence"/>
</dbReference>
<dbReference type="OrthoDB" id="47802at2759"/>
<dbReference type="InterPro" id="IPR005108">
    <property type="entry name" value="HELP"/>
</dbReference>
<dbReference type="SUPFAM" id="SSF50998">
    <property type="entry name" value="Quinoprotein alcohol dehydrogenase-like"/>
    <property type="match status" value="1"/>
</dbReference>
<evidence type="ECO:0000256" key="2">
    <source>
        <dbReference type="ARBA" id="ARBA00006489"/>
    </source>
</evidence>
<dbReference type="SUPFAM" id="SSF50978">
    <property type="entry name" value="WD40 repeat-like"/>
    <property type="match status" value="2"/>
</dbReference>
<evidence type="ECO:0000256" key="4">
    <source>
        <dbReference type="ARBA" id="ARBA00022574"/>
    </source>
</evidence>
<comment type="subcellular location">
    <subcellularLocation>
        <location evidence="1">Cytoplasm</location>
        <location evidence="1">Cytoskeleton</location>
    </subcellularLocation>
</comment>
<dbReference type="InterPro" id="IPR001680">
    <property type="entry name" value="WD40_rpt"/>
</dbReference>
<sequence>MSLVNGWSTTSSIISDVLPEEFEKDELVLSDNERLRGRVEELEKIVITQRNEIMLLQASMADILRRVQNLEAKPSSQYNSLPRPSRLSNSRSTYNQMSKSMHGSESFSPNRRQSRDLINVPMGKSARGSPMRKWVSSQEIPPTPPDPRIRRVSTTSSSEEVASTSGINGNGNGKTSIVNRVRRLSGKNHDLTSSQLSLASSSLSSTTTFISRKNPHSCRPTNGNLPIFVGGKTINIQVPNEFEDFDPQQNQEPPNINATLKHIYSFRGKDVRANIEVLPTGEILFFSANFVIMMSTDGSGTQRIYQGHTSDVKCIALHPNKIIVASGQSTCHLSEKALRTEHNTPVESPDELVRQLEMEHTEAHIRIWDSVKLQTLLIIGGFDGYFEKGICQLAFSNSDSGIHLACIDESLKHTMTVWNWQKIKKIGEVKAANDTVFEMKWHPNIKNMIVVFGKGHFSFFSFDSVSGILLKTCAQFEGRDKPKTVLSMCFGKDGQVITGDSNGTISIWDTKTYRVVKQAHSVHPGGIYSLCLGKSGKLLSGGKDRMISEWEIDSLVRSRRSAEIPDDRGFARTILSISNDSIIVGTSTNSLLFGSPENLSSLIEGDTSELSAIVPCGSTHFVSGSKCGILRRWNIEEKKIEWSKKYMGSIECLDIDSSMTHVIIGFLSGSWQVINMVNQETIEDHREGSNGICCVKFAPVGGTFAICTKDPLCIIYRIDASRNLIKLAKITQIPSPIIHVDWSLDGQTIRAQTIGYHLFHYSRIGEPASSKNQWISSNCSLAFETCLVEHSSNGLVNSTARLEDLSAVGMENGTIRLYSTPVTSLTAGFIKLIGHPKIIKSLGFASKNLILSMSPIDNSIFEWKIEENV</sequence>
<dbReference type="PANTHER" id="PTHR13720:SF50">
    <property type="entry name" value="ECHINODERM MICROTUBULE-ASSOCIATED PROTEIN-LIKE 2"/>
    <property type="match status" value="1"/>
</dbReference>
<keyword evidence="8" id="KW-0175">Coiled coil</keyword>
<evidence type="ECO:0000313" key="12">
    <source>
        <dbReference type="EMBL" id="CAI5451601.1"/>
    </source>
</evidence>
<feature type="domain" description="EML-like second beta-propeller" evidence="11">
    <location>
        <begin position="619"/>
        <end position="865"/>
    </location>
</feature>
<dbReference type="Gene3D" id="2.130.10.10">
    <property type="entry name" value="YVTN repeat-like/Quinoprotein amine dehydrogenase"/>
    <property type="match status" value="2"/>
</dbReference>
<feature type="region of interest" description="Disordered" evidence="9">
    <location>
        <begin position="75"/>
        <end position="175"/>
    </location>
</feature>
<evidence type="ECO:0000256" key="3">
    <source>
        <dbReference type="ARBA" id="ARBA00022490"/>
    </source>
</evidence>
<comment type="caution">
    <text evidence="12">The sequence shown here is derived from an EMBL/GenBank/DDBJ whole genome shotgun (WGS) entry which is preliminary data.</text>
</comment>
<dbReference type="InterPro" id="IPR011047">
    <property type="entry name" value="Quinoprotein_ADH-like_sf"/>
</dbReference>
<dbReference type="CDD" id="cd21931">
    <property type="entry name" value="TD_EMAP-like"/>
    <property type="match status" value="1"/>
</dbReference>
<evidence type="ECO:0000256" key="5">
    <source>
        <dbReference type="ARBA" id="ARBA00022701"/>
    </source>
</evidence>
<comment type="similarity">
    <text evidence="2">Belongs to the WD repeat EMAP family.</text>
</comment>
<dbReference type="InterPro" id="IPR055442">
    <property type="entry name" value="Beta-prop_EML-like_2nd"/>
</dbReference>
<evidence type="ECO:0000313" key="13">
    <source>
        <dbReference type="Proteomes" id="UP001152747"/>
    </source>
</evidence>
<dbReference type="SMART" id="SM00320">
    <property type="entry name" value="WD40"/>
    <property type="match status" value="7"/>
</dbReference>
<feature type="compositionally biased region" description="Polar residues" evidence="9">
    <location>
        <begin position="93"/>
        <end position="111"/>
    </location>
</feature>
<evidence type="ECO:0000259" key="10">
    <source>
        <dbReference type="Pfam" id="PF23409"/>
    </source>
</evidence>
<keyword evidence="6" id="KW-0677">Repeat</keyword>
<keyword evidence="7" id="KW-0206">Cytoskeleton</keyword>
<evidence type="ECO:0000256" key="8">
    <source>
        <dbReference type="SAM" id="Coils"/>
    </source>
</evidence>
<proteinExistence type="inferred from homology"/>
<feature type="coiled-coil region" evidence="8">
    <location>
        <begin position="32"/>
        <end position="73"/>
    </location>
</feature>
<feature type="compositionally biased region" description="Low complexity" evidence="9">
    <location>
        <begin position="152"/>
        <end position="165"/>
    </location>
</feature>
<keyword evidence="3" id="KW-0963">Cytoplasm</keyword>
<dbReference type="AlphaFoldDB" id="A0A9P1N841"/>
<dbReference type="Pfam" id="PF03451">
    <property type="entry name" value="HELP"/>
    <property type="match status" value="1"/>
</dbReference>
<evidence type="ECO:0000259" key="11">
    <source>
        <dbReference type="Pfam" id="PF23414"/>
    </source>
</evidence>